<dbReference type="Proteomes" id="UP000076871">
    <property type="component" value="Unassembled WGS sequence"/>
</dbReference>
<feature type="transmembrane region" description="Helical" evidence="1">
    <location>
        <begin position="85"/>
        <end position="105"/>
    </location>
</feature>
<feature type="transmembrane region" description="Helical" evidence="1">
    <location>
        <begin position="117"/>
        <end position="136"/>
    </location>
</feature>
<proteinExistence type="predicted"/>
<keyword evidence="1" id="KW-1133">Transmembrane helix</keyword>
<evidence type="ECO:0000313" key="2">
    <source>
        <dbReference type="EMBL" id="KZT03229.1"/>
    </source>
</evidence>
<dbReference type="EMBL" id="KV427646">
    <property type="protein sequence ID" value="KZT03229.1"/>
    <property type="molecule type" value="Genomic_DNA"/>
</dbReference>
<dbReference type="InParanoid" id="A0A165CQB8"/>
<keyword evidence="1" id="KW-0472">Membrane</keyword>
<keyword evidence="3" id="KW-1185">Reference proteome</keyword>
<reference evidence="2 3" key="1">
    <citation type="journal article" date="2016" name="Mol. Biol. Evol.">
        <title>Comparative Genomics of Early-Diverging Mushroom-Forming Fungi Provides Insights into the Origins of Lignocellulose Decay Capabilities.</title>
        <authorList>
            <person name="Nagy L.G."/>
            <person name="Riley R."/>
            <person name="Tritt A."/>
            <person name="Adam C."/>
            <person name="Daum C."/>
            <person name="Floudas D."/>
            <person name="Sun H."/>
            <person name="Yadav J.S."/>
            <person name="Pangilinan J."/>
            <person name="Larsson K.H."/>
            <person name="Matsuura K."/>
            <person name="Barry K."/>
            <person name="Labutti K."/>
            <person name="Kuo R."/>
            <person name="Ohm R.A."/>
            <person name="Bhattacharya S.S."/>
            <person name="Shirouzu T."/>
            <person name="Yoshinaga Y."/>
            <person name="Martin F.M."/>
            <person name="Grigoriev I.V."/>
            <person name="Hibbett D.S."/>
        </authorList>
    </citation>
    <scope>NUCLEOTIDE SEQUENCE [LARGE SCALE GENOMIC DNA]</scope>
    <source>
        <strain evidence="2 3">93-53</strain>
    </source>
</reference>
<name>A0A165CQB8_9APHY</name>
<protein>
    <submittedName>
        <fullName evidence="2">Uncharacterized protein</fullName>
    </submittedName>
</protein>
<organism evidence="2 3">
    <name type="scientific">Laetiporus sulphureus 93-53</name>
    <dbReference type="NCBI Taxonomy" id="1314785"/>
    <lineage>
        <taxon>Eukaryota</taxon>
        <taxon>Fungi</taxon>
        <taxon>Dikarya</taxon>
        <taxon>Basidiomycota</taxon>
        <taxon>Agaricomycotina</taxon>
        <taxon>Agaricomycetes</taxon>
        <taxon>Polyporales</taxon>
        <taxon>Laetiporus</taxon>
    </lineage>
</organism>
<accession>A0A165CQB8</accession>
<dbReference type="GeneID" id="63819273"/>
<evidence type="ECO:0000256" key="1">
    <source>
        <dbReference type="SAM" id="Phobius"/>
    </source>
</evidence>
<gene>
    <name evidence="2" type="ORF">LAESUDRAFT_379083</name>
</gene>
<evidence type="ECO:0000313" key="3">
    <source>
        <dbReference type="Proteomes" id="UP000076871"/>
    </source>
</evidence>
<dbReference type="AlphaFoldDB" id="A0A165CQB8"/>
<dbReference type="RefSeq" id="XP_040760969.1">
    <property type="nucleotide sequence ID" value="XM_040902242.1"/>
</dbReference>
<sequence>MISTSSRSSKPSSEKLGDRYMGWENPRCAFAALARWASEEGGGKSRGMREVLIFFVVVTDRGHCGMPQMAHWDSRYQGVPKRKRVYEYLLPAAFGLANGGLFSFVTTETSDPSSHTSSFSGFYTALQLGSASVGLCKVRVPKKKRELEIPGKQDRRQSIRHVLLALCDGGGPLE</sequence>
<keyword evidence="1" id="KW-0812">Transmembrane</keyword>